<reference evidence="7" key="1">
    <citation type="journal article" date="2013" name="Nature">
        <title>Draft genome of the wheat A-genome progenitor Triticum urartu.</title>
        <authorList>
            <person name="Ling H.Q."/>
            <person name="Zhao S."/>
            <person name="Liu D."/>
            <person name="Wang J."/>
            <person name="Sun H."/>
            <person name="Zhang C."/>
            <person name="Fan H."/>
            <person name="Li D."/>
            <person name="Dong L."/>
            <person name="Tao Y."/>
            <person name="Gao C."/>
            <person name="Wu H."/>
            <person name="Li Y."/>
            <person name="Cui Y."/>
            <person name="Guo X."/>
            <person name="Zheng S."/>
            <person name="Wang B."/>
            <person name="Yu K."/>
            <person name="Liang Q."/>
            <person name="Yang W."/>
            <person name="Lou X."/>
            <person name="Chen J."/>
            <person name="Feng M."/>
            <person name="Jian J."/>
            <person name="Zhang X."/>
            <person name="Luo G."/>
            <person name="Jiang Y."/>
            <person name="Liu J."/>
            <person name="Wang Z."/>
            <person name="Sha Y."/>
            <person name="Zhang B."/>
            <person name="Wu H."/>
            <person name="Tang D."/>
            <person name="Shen Q."/>
            <person name="Xue P."/>
            <person name="Zou S."/>
            <person name="Wang X."/>
            <person name="Liu X."/>
            <person name="Wang F."/>
            <person name="Yang Y."/>
            <person name="An X."/>
            <person name="Dong Z."/>
            <person name="Zhang K."/>
            <person name="Zhang X."/>
            <person name="Luo M.C."/>
            <person name="Dvorak J."/>
            <person name="Tong Y."/>
            <person name="Wang J."/>
            <person name="Yang H."/>
            <person name="Li Z."/>
            <person name="Wang D."/>
            <person name="Zhang A."/>
            <person name="Wang J."/>
        </authorList>
    </citation>
    <scope>NUCLEOTIDE SEQUENCE</scope>
</reference>
<dbReference type="eggNOG" id="ENOG502QUE8">
    <property type="taxonomic scope" value="Eukaryota"/>
</dbReference>
<dbReference type="AlphaFoldDB" id="M7YQ27"/>
<evidence type="ECO:0000256" key="2">
    <source>
        <dbReference type="ARBA" id="ARBA00022676"/>
    </source>
</evidence>
<keyword evidence="4" id="KW-0294">Fucose metabolism</keyword>
<gene>
    <name evidence="7" type="ORF">TRIUR3_13058</name>
</gene>
<dbReference type="EMBL" id="KD242098">
    <property type="protein sequence ID" value="EMS49507.1"/>
    <property type="molecule type" value="Genomic_DNA"/>
</dbReference>
<evidence type="ECO:0000256" key="3">
    <source>
        <dbReference type="ARBA" id="ARBA00022679"/>
    </source>
</evidence>
<protein>
    <recommendedName>
        <fullName evidence="6">O-fucosyltransferase family protein</fullName>
    </recommendedName>
</protein>
<dbReference type="PANTHER" id="PTHR31288:SF5">
    <property type="entry name" value="PROTEIN MANNAN SYNTHESIS-RELATED 1"/>
    <property type="match status" value="1"/>
</dbReference>
<accession>M7YQ27</accession>
<keyword evidence="5" id="KW-0119">Carbohydrate metabolism</keyword>
<evidence type="ECO:0000313" key="7">
    <source>
        <dbReference type="EMBL" id="EMS49507.1"/>
    </source>
</evidence>
<dbReference type="OMA" id="DDLKPCW"/>
<evidence type="ECO:0000256" key="5">
    <source>
        <dbReference type="ARBA" id="ARBA00023277"/>
    </source>
</evidence>
<dbReference type="GO" id="GO:0016757">
    <property type="term" value="F:glycosyltransferase activity"/>
    <property type="evidence" value="ECO:0007669"/>
    <property type="project" value="UniProtKB-KW"/>
</dbReference>
<evidence type="ECO:0000256" key="1">
    <source>
        <dbReference type="ARBA" id="ARBA00007737"/>
    </source>
</evidence>
<keyword evidence="2" id="KW-0328">Glycosyltransferase</keyword>
<name>M7YQ27_TRIUA</name>
<dbReference type="Pfam" id="PF10250">
    <property type="entry name" value="O-FucT"/>
    <property type="match status" value="1"/>
</dbReference>
<organism evidence="7">
    <name type="scientific">Triticum urartu</name>
    <name type="common">Red wild einkorn</name>
    <name type="synonym">Crithodium urartu</name>
    <dbReference type="NCBI Taxonomy" id="4572"/>
    <lineage>
        <taxon>Eukaryota</taxon>
        <taxon>Viridiplantae</taxon>
        <taxon>Streptophyta</taxon>
        <taxon>Embryophyta</taxon>
        <taxon>Tracheophyta</taxon>
        <taxon>Spermatophyta</taxon>
        <taxon>Magnoliopsida</taxon>
        <taxon>Liliopsida</taxon>
        <taxon>Poales</taxon>
        <taxon>Poaceae</taxon>
        <taxon>BOP clade</taxon>
        <taxon>Pooideae</taxon>
        <taxon>Triticodae</taxon>
        <taxon>Triticeae</taxon>
        <taxon>Triticinae</taxon>
        <taxon>Triticum</taxon>
    </lineage>
</organism>
<dbReference type="GO" id="GO:0006004">
    <property type="term" value="P:fucose metabolic process"/>
    <property type="evidence" value="ECO:0007669"/>
    <property type="project" value="UniProtKB-KW"/>
</dbReference>
<dbReference type="STRING" id="4572.M7YQ27"/>
<dbReference type="PANTHER" id="PTHR31288">
    <property type="entry name" value="O-FUCOSYLTRANSFERASE FAMILY PROTEIN"/>
    <property type="match status" value="1"/>
</dbReference>
<comment type="similarity">
    <text evidence="1">Belongs to the glycosyltransferase GT106 family.</text>
</comment>
<sequence length="358" mass="39379">MEHDEKHNWQLAVDATGVELNAMKIADNTEITKAGVELEATEEIKPCWTKPSPKDDQTNGFVTLSLTIGPEYHASQIADAVVIARYLGATLVLPEIRGNELGKSRKFQDMYDVEKFKMNLDGVVKVVDKLPAELTTKKPAVIRVPNRVTEDFILDTIQPAFQKNSYLRLAIIFSSVSLKPKGTNNKDLDSTACHAMFTGLKLNAEYSEVAEQMLGRLKELSKKSDGRVLAVDMRTDLLEKKTCKTSAGARRKGCYNPQEVLNFLKKDDIMPAEKKGEFLNSGDSDLARALDLEVCSQTDVFVPAIPGMFYGNVAGKRIAAGLTQILVPAPVVGGSAQASDFVSTYITKKSHFAYSCYC</sequence>
<evidence type="ECO:0000256" key="4">
    <source>
        <dbReference type="ARBA" id="ARBA00023253"/>
    </source>
</evidence>
<keyword evidence="3" id="KW-0808">Transferase</keyword>
<proteinExistence type="inferred from homology"/>
<evidence type="ECO:0000256" key="6">
    <source>
        <dbReference type="ARBA" id="ARBA00030350"/>
    </source>
</evidence>
<dbReference type="InterPro" id="IPR019378">
    <property type="entry name" value="GDP-Fuc_O-FucTrfase"/>
</dbReference>
<dbReference type="InterPro" id="IPR024709">
    <property type="entry name" value="FucosylTrfase_pln"/>
</dbReference>